<keyword evidence="2" id="KW-1185">Reference proteome</keyword>
<dbReference type="AlphaFoldDB" id="A0A3S1AV95"/>
<proteinExistence type="predicted"/>
<gene>
    <name evidence="1" type="ORF">EGW08_019084</name>
</gene>
<accession>A0A3S1AV95</accession>
<sequence length="109" mass="12868">FTVTCRYYKVSYDEFLRYHIYRQDSFTGKKQKLWTLIAYGGNPVMRNITFSSHKDFDEVNVTLKVKILTRLHSHAESQLTVKITAEDQRATVEKMIDEITDGNKDMNRQ</sequence>
<organism evidence="1 2">
    <name type="scientific">Elysia chlorotica</name>
    <name type="common">Eastern emerald elysia</name>
    <name type="synonym">Sea slug</name>
    <dbReference type="NCBI Taxonomy" id="188477"/>
    <lineage>
        <taxon>Eukaryota</taxon>
        <taxon>Metazoa</taxon>
        <taxon>Spiralia</taxon>
        <taxon>Lophotrochozoa</taxon>
        <taxon>Mollusca</taxon>
        <taxon>Gastropoda</taxon>
        <taxon>Heterobranchia</taxon>
        <taxon>Euthyneura</taxon>
        <taxon>Panpulmonata</taxon>
        <taxon>Sacoglossa</taxon>
        <taxon>Placobranchoidea</taxon>
        <taxon>Plakobranchidae</taxon>
        <taxon>Elysia</taxon>
    </lineage>
</organism>
<evidence type="ECO:0000313" key="1">
    <source>
        <dbReference type="EMBL" id="RUS73142.1"/>
    </source>
</evidence>
<feature type="non-terminal residue" evidence="1">
    <location>
        <position position="109"/>
    </location>
</feature>
<feature type="non-terminal residue" evidence="1">
    <location>
        <position position="1"/>
    </location>
</feature>
<comment type="caution">
    <text evidence="1">The sequence shown here is derived from an EMBL/GenBank/DDBJ whole genome shotgun (WGS) entry which is preliminary data.</text>
</comment>
<dbReference type="Proteomes" id="UP000271974">
    <property type="component" value="Unassembled WGS sequence"/>
</dbReference>
<evidence type="ECO:0000313" key="2">
    <source>
        <dbReference type="Proteomes" id="UP000271974"/>
    </source>
</evidence>
<name>A0A3S1AV95_ELYCH</name>
<protein>
    <submittedName>
        <fullName evidence="1">Uncharacterized protein</fullName>
    </submittedName>
</protein>
<dbReference type="EMBL" id="RQTK01000972">
    <property type="protein sequence ID" value="RUS73142.1"/>
    <property type="molecule type" value="Genomic_DNA"/>
</dbReference>
<reference evidence="1 2" key="1">
    <citation type="submission" date="2019-01" db="EMBL/GenBank/DDBJ databases">
        <title>A draft genome assembly of the solar-powered sea slug Elysia chlorotica.</title>
        <authorList>
            <person name="Cai H."/>
            <person name="Li Q."/>
            <person name="Fang X."/>
            <person name="Li J."/>
            <person name="Curtis N.E."/>
            <person name="Altenburger A."/>
            <person name="Shibata T."/>
            <person name="Feng M."/>
            <person name="Maeda T."/>
            <person name="Schwartz J.A."/>
            <person name="Shigenobu S."/>
            <person name="Lundholm N."/>
            <person name="Nishiyama T."/>
            <person name="Yang H."/>
            <person name="Hasebe M."/>
            <person name="Li S."/>
            <person name="Pierce S.K."/>
            <person name="Wang J."/>
        </authorList>
    </citation>
    <scope>NUCLEOTIDE SEQUENCE [LARGE SCALE GENOMIC DNA]</scope>
    <source>
        <strain evidence="1">EC2010</strain>
        <tissue evidence="1">Whole organism of an adult</tissue>
    </source>
</reference>